<dbReference type="InterPro" id="IPR036930">
    <property type="entry name" value="WGR_dom_sf"/>
</dbReference>
<gene>
    <name evidence="2" type="ORF">BG454_05475</name>
</gene>
<dbReference type="SUPFAM" id="SSF142921">
    <property type="entry name" value="WGR domain-like"/>
    <property type="match status" value="1"/>
</dbReference>
<dbReference type="SMART" id="SM00773">
    <property type="entry name" value="WGR"/>
    <property type="match status" value="1"/>
</dbReference>
<dbReference type="AlphaFoldDB" id="A0A2K8KGP6"/>
<dbReference type="OrthoDB" id="5801306at2"/>
<dbReference type="Gene3D" id="2.20.140.10">
    <property type="entry name" value="WGR domain"/>
    <property type="match status" value="1"/>
</dbReference>
<dbReference type="CDD" id="cd07996">
    <property type="entry name" value="WGR_MMR_like"/>
    <property type="match status" value="1"/>
</dbReference>
<reference evidence="2 3" key="1">
    <citation type="submission" date="2017-11" db="EMBL/GenBank/DDBJ databases">
        <title>Revised Sequence and Annotation of the Rhodobaca barguzinensis strain alga05 Genome.</title>
        <authorList>
            <person name="Kopejtka K."/>
            <person name="Tomasch J.M."/>
            <person name="Bunk B."/>
            <person name="Koblizek M."/>
        </authorList>
    </citation>
    <scope>NUCLEOTIDE SEQUENCE [LARGE SCALE GENOMIC DNA]</scope>
    <source>
        <strain evidence="3">alga05</strain>
    </source>
</reference>
<keyword evidence="3" id="KW-1185">Reference proteome</keyword>
<dbReference type="Proteomes" id="UP000228948">
    <property type="component" value="Chromosome"/>
</dbReference>
<evidence type="ECO:0000313" key="2">
    <source>
        <dbReference type="EMBL" id="ATX65340.1"/>
    </source>
</evidence>
<accession>A0A2K8KGP6</accession>
<dbReference type="RefSeq" id="WP_071479073.1">
    <property type="nucleotide sequence ID" value="NZ_CP024899.1"/>
</dbReference>
<evidence type="ECO:0000313" key="3">
    <source>
        <dbReference type="Proteomes" id="UP000228948"/>
    </source>
</evidence>
<protein>
    <submittedName>
        <fullName evidence="2">WGR domain-containing protein</fullName>
    </submittedName>
</protein>
<dbReference type="KEGG" id="rbg:BG454_05475"/>
<dbReference type="PROSITE" id="PS51977">
    <property type="entry name" value="WGR"/>
    <property type="match status" value="1"/>
</dbReference>
<organism evidence="2 3">
    <name type="scientific">Roseinatronobacter bogoriensis subsp. barguzinensis</name>
    <dbReference type="NCBI Taxonomy" id="441209"/>
    <lineage>
        <taxon>Bacteria</taxon>
        <taxon>Pseudomonadati</taxon>
        <taxon>Pseudomonadota</taxon>
        <taxon>Alphaproteobacteria</taxon>
        <taxon>Rhodobacterales</taxon>
        <taxon>Paracoccaceae</taxon>
        <taxon>Roseinatronobacter</taxon>
    </lineage>
</organism>
<dbReference type="Pfam" id="PF05406">
    <property type="entry name" value="WGR"/>
    <property type="match status" value="1"/>
</dbReference>
<evidence type="ECO:0000259" key="1">
    <source>
        <dbReference type="PROSITE" id="PS51977"/>
    </source>
</evidence>
<proteinExistence type="predicted"/>
<feature type="domain" description="WGR" evidence="1">
    <location>
        <begin position="1"/>
        <end position="86"/>
    </location>
</feature>
<dbReference type="InterPro" id="IPR049809">
    <property type="entry name" value="YehF/YfeS-like_WGR"/>
</dbReference>
<sequence>MLTLVCHRTPSGARNALAHFYRVEVSYNLFGEYTVIREWGRVGTRGRHVSLWFANLRDAVLLADDTVNRATKRGYKLTDKLFATAK</sequence>
<dbReference type="InterPro" id="IPR008893">
    <property type="entry name" value="WGR_domain"/>
</dbReference>
<name>A0A2K8KGP6_9RHOB</name>
<dbReference type="EMBL" id="CP024899">
    <property type="protein sequence ID" value="ATX65340.1"/>
    <property type="molecule type" value="Genomic_DNA"/>
</dbReference>